<accession>A0A1S3KF81</accession>
<dbReference type="GO" id="GO:0000139">
    <property type="term" value="C:Golgi membrane"/>
    <property type="evidence" value="ECO:0007669"/>
    <property type="project" value="UniProtKB-SubCell"/>
</dbReference>
<organism evidence="19 20">
    <name type="scientific">Lingula anatina</name>
    <name type="common">Brachiopod</name>
    <name type="synonym">Lingula unguis</name>
    <dbReference type="NCBI Taxonomy" id="7574"/>
    <lineage>
        <taxon>Eukaryota</taxon>
        <taxon>Metazoa</taxon>
        <taxon>Spiralia</taxon>
        <taxon>Lophotrochozoa</taxon>
        <taxon>Brachiopoda</taxon>
        <taxon>Linguliformea</taxon>
        <taxon>Lingulata</taxon>
        <taxon>Lingulida</taxon>
        <taxon>Linguloidea</taxon>
        <taxon>Lingulidae</taxon>
        <taxon>Lingula</taxon>
    </lineage>
</organism>
<keyword evidence="9" id="KW-0812">Transmembrane</keyword>
<evidence type="ECO:0000256" key="12">
    <source>
        <dbReference type="ARBA" id="ARBA00023034"/>
    </source>
</evidence>
<dbReference type="PANTHER" id="PTHR15075:SF2">
    <property type="entry name" value="ALPHA-1,6-MANNOSYLGLYCOPROTEIN 6-BETA-N-ACETYLGLUCOSAMINYLTRANSFERASE"/>
    <property type="match status" value="1"/>
</dbReference>
<dbReference type="PANTHER" id="PTHR15075">
    <property type="entry name" value="ALPHA-MANNOSIDE BETA-1,6-N-ACETYLGLUCOSAMINYLTRANSFERASE"/>
    <property type="match status" value="1"/>
</dbReference>
<keyword evidence="6" id="KW-0964">Secreted</keyword>
<dbReference type="GO" id="GO:0006487">
    <property type="term" value="P:protein N-linked glycosylation"/>
    <property type="evidence" value="ECO:0007669"/>
    <property type="project" value="TreeGrafter"/>
</dbReference>
<evidence type="ECO:0000256" key="8">
    <source>
        <dbReference type="ARBA" id="ARBA00022679"/>
    </source>
</evidence>
<feature type="chain" id="PRO_5010353151" description="alpha-1,6-mannosyl-glycoprotein 6-beta-N-acetylglucosaminyltransferase" evidence="16">
    <location>
        <begin position="26"/>
        <end position="745"/>
    </location>
</feature>
<dbReference type="AlphaFoldDB" id="A0A1S3KF81"/>
<reference evidence="20" key="1">
    <citation type="submission" date="2025-08" db="UniProtKB">
        <authorList>
            <consortium name="RefSeq"/>
        </authorList>
    </citation>
    <scope>IDENTIFICATION</scope>
    <source>
        <tissue evidence="20">Gonads</tissue>
    </source>
</reference>
<evidence type="ECO:0000256" key="14">
    <source>
        <dbReference type="ARBA" id="ARBA00023180"/>
    </source>
</evidence>
<name>A0A1S3KF81_LINAN</name>
<dbReference type="InterPro" id="IPR052105">
    <property type="entry name" value="MGAT5_Glycosyltransferase"/>
</dbReference>
<keyword evidence="11" id="KW-1133">Transmembrane helix</keyword>
<keyword evidence="7" id="KW-0328">Glycosyltransferase</keyword>
<keyword evidence="14" id="KW-0325">Glycoprotein</keyword>
<evidence type="ECO:0000256" key="4">
    <source>
        <dbReference type="ARBA" id="ARBA00007477"/>
    </source>
</evidence>
<keyword evidence="10" id="KW-0735">Signal-anchor</keyword>
<feature type="domain" description="MGT5A-like N-terminal" evidence="18">
    <location>
        <begin position="8"/>
        <end position="112"/>
    </location>
</feature>
<evidence type="ECO:0000313" key="19">
    <source>
        <dbReference type="Proteomes" id="UP000085678"/>
    </source>
</evidence>
<evidence type="ECO:0000259" key="18">
    <source>
        <dbReference type="Pfam" id="PF15027"/>
    </source>
</evidence>
<evidence type="ECO:0000256" key="3">
    <source>
        <dbReference type="ARBA" id="ARBA00004922"/>
    </source>
</evidence>
<comment type="pathway">
    <text evidence="3">Protein modification; protein glycosylation.</text>
</comment>
<evidence type="ECO:0000256" key="7">
    <source>
        <dbReference type="ARBA" id="ARBA00022676"/>
    </source>
</evidence>
<dbReference type="GO" id="GO:0030144">
    <property type="term" value="F:alpha-1,6-mannosylglycoprotein 6-beta-N-acetylglucosaminyltransferase activity"/>
    <property type="evidence" value="ECO:0007669"/>
    <property type="project" value="UniProtKB-EC"/>
</dbReference>
<evidence type="ECO:0000256" key="15">
    <source>
        <dbReference type="ARBA" id="ARBA00048243"/>
    </source>
</evidence>
<comment type="similarity">
    <text evidence="4">Belongs to the glycosyltransferase 18 family.</text>
</comment>
<comment type="subcellular location">
    <subcellularLocation>
        <location evidence="1">Golgi apparatus membrane</location>
        <topology evidence="1">Single-pass type II membrane protein</topology>
    </subcellularLocation>
    <subcellularLocation>
        <location evidence="2">Secreted</location>
    </subcellularLocation>
</comment>
<sequence length="745" mass="84793">MIKPNRARILLLVIVLLWFATVLHLASWTDTPPKTAQAIQEEIVQLSAQYVKALAAEQRDIVDGPYSGRLTSYDLKKTLAVLLEHIMGRLDKMENKFDSLLNGTSYNLDSSVKLSTLEKVEENPMGAKELLQGEAEKCSLPDDHKYTYPHCLGKVDWMKGHWKSDKCYSNLGVDGSVCSFIIYLSEVENWCPKFPWRLNVSESQHLQNRNEAIIPENAAGLMNLLTDSNSRKPYAWIRHRIQQIWPKWKQSAIDLNSKSSLKGRKQKNILIHIGALTKQSGFKFAETADKGGPLGELLQWSDIITSLYLLGHKLTITSEVEELRKILSKFPDAKIQCQVRSSLPVDVIFTDIVGLKQFKQYVGHGYGKFSCLLRVIDSFGTEPSFNHDQYAKAHKMMTTWGRQNLIPQQFFNMFPHTPDNSFIGFVVETPDNISSLNRVVRKEDQALVYGKHLSMWKGKKQYLDIIHEFFEIHSTFYAGGVKSEDKQEVPSYVINHGILSPGEIQKLLRESKIFVGLGFPYEGPAPLEAIAAGCVFLNPKFSPPHTSQNTKFFKGKPTLREVTSQHPYAEVYIHEPYVYTVDINNLEELRTALRKIKQQSQVEPYLPYEYSEEGMLQRVNIFLEKQDFCRVPVESFVPDQAVQTIIADTGKSCKDVCHNRGLICEPSHFTKVNNKDKLKQMNVECTKSQHSGDIFYPSLHEDSGTCTFQTDPMLFSCVGSQEGQRRICPCRNYIKGQIAVCEQCL</sequence>
<evidence type="ECO:0000256" key="11">
    <source>
        <dbReference type="ARBA" id="ARBA00022989"/>
    </source>
</evidence>
<proteinExistence type="inferred from homology"/>
<dbReference type="GeneID" id="106181457"/>
<dbReference type="InterPro" id="IPR027833">
    <property type="entry name" value="MGT5A-like_N"/>
</dbReference>
<dbReference type="GO" id="GO:0005576">
    <property type="term" value="C:extracellular region"/>
    <property type="evidence" value="ECO:0007669"/>
    <property type="project" value="UniProtKB-SubCell"/>
</dbReference>
<keyword evidence="8" id="KW-0808">Transferase</keyword>
<dbReference type="RefSeq" id="XP_013421293.1">
    <property type="nucleotide sequence ID" value="XM_013565839.1"/>
</dbReference>
<keyword evidence="19" id="KW-1185">Reference proteome</keyword>
<dbReference type="Pfam" id="PF15024">
    <property type="entry name" value="Glyco_transf_18"/>
    <property type="match status" value="1"/>
</dbReference>
<evidence type="ECO:0000313" key="20">
    <source>
        <dbReference type="RefSeq" id="XP_013421293.1"/>
    </source>
</evidence>
<feature type="signal peptide" evidence="16">
    <location>
        <begin position="1"/>
        <end position="25"/>
    </location>
</feature>
<dbReference type="Pfam" id="PF15027">
    <property type="entry name" value="MGT5A_N"/>
    <property type="match status" value="1"/>
</dbReference>
<evidence type="ECO:0000256" key="6">
    <source>
        <dbReference type="ARBA" id="ARBA00022525"/>
    </source>
</evidence>
<dbReference type="UniPathway" id="UPA00378"/>
<evidence type="ECO:0000256" key="16">
    <source>
        <dbReference type="SAM" id="SignalP"/>
    </source>
</evidence>
<evidence type="ECO:0000256" key="2">
    <source>
        <dbReference type="ARBA" id="ARBA00004613"/>
    </source>
</evidence>
<evidence type="ECO:0000256" key="10">
    <source>
        <dbReference type="ARBA" id="ARBA00022968"/>
    </source>
</evidence>
<evidence type="ECO:0000256" key="9">
    <source>
        <dbReference type="ARBA" id="ARBA00022692"/>
    </source>
</evidence>
<evidence type="ECO:0000256" key="1">
    <source>
        <dbReference type="ARBA" id="ARBA00004323"/>
    </source>
</evidence>
<dbReference type="Proteomes" id="UP000085678">
    <property type="component" value="Unplaced"/>
</dbReference>
<keyword evidence="12" id="KW-0333">Golgi apparatus</keyword>
<protein>
    <recommendedName>
        <fullName evidence="5">alpha-1,6-mannosyl-glycoprotein 6-beta-N-acetylglucosaminyltransferase</fullName>
        <ecNumber evidence="5">2.4.1.155</ecNumber>
    </recommendedName>
</protein>
<keyword evidence="13" id="KW-0472">Membrane</keyword>
<keyword evidence="16" id="KW-0732">Signal</keyword>
<gene>
    <name evidence="20" type="primary">LOC106181457</name>
</gene>
<evidence type="ECO:0000256" key="5">
    <source>
        <dbReference type="ARBA" id="ARBA00012671"/>
    </source>
</evidence>
<dbReference type="OrthoDB" id="2113294at2759"/>
<evidence type="ECO:0000256" key="13">
    <source>
        <dbReference type="ARBA" id="ARBA00023136"/>
    </source>
</evidence>
<evidence type="ECO:0000259" key="17">
    <source>
        <dbReference type="Pfam" id="PF15024"/>
    </source>
</evidence>
<dbReference type="EC" id="2.4.1.155" evidence="5"/>
<feature type="domain" description="Glycosyltransferase family 18 catalytic" evidence="17">
    <location>
        <begin position="167"/>
        <end position="730"/>
    </location>
</feature>
<comment type="catalytic activity">
    <reaction evidence="15">
        <text>N(4)-{beta-D-GlcNAc-(1-&gt;2)-[beta-D-GlcNAc-(1-&gt;4)]-alpha-D-Man-(1-&gt;3)-[beta-D-GlcNAc-(1-&gt;2)-alpha-D-Man-(1-&gt;6)]-beta-D-Man-(1-&gt;4)-beta-D-GlcNAc-(1-&gt;4)-beta-D-GlcNAc}-L-asparaginyl-[protein] + UDP-N-acetyl-alpha-D-glucosamine = N(4)-{beta-D-GlcNAc-(1-&gt;2)-[beta-D-GlcNAc-(1-&gt;4)]-alpha-D-Man-(1-&gt;3)-[beta-D-GlcNAc-(1-&gt;2)-[beta-D-GlcNAc-(1-&gt;6)]-alpha-D-Man-(1-&gt;6)]-beta-D-Man-(1-&gt;4)-beta-D-GlcNAc-(1-&gt;4)-beta-D-GlcNAc}-L-asparaginyl-[protein] + UDP + H(+)</text>
        <dbReference type="Rhea" id="RHEA:16921"/>
        <dbReference type="Rhea" id="RHEA-COMP:14374"/>
        <dbReference type="Rhea" id="RHEA-COMP:14377"/>
        <dbReference type="ChEBI" id="CHEBI:15378"/>
        <dbReference type="ChEBI" id="CHEBI:57705"/>
        <dbReference type="ChEBI" id="CHEBI:58223"/>
        <dbReference type="ChEBI" id="CHEBI:139507"/>
        <dbReference type="ChEBI" id="CHEBI:139510"/>
        <dbReference type="EC" id="2.4.1.155"/>
    </reaction>
</comment>
<dbReference type="InterPro" id="IPR026116">
    <property type="entry name" value="GT18_cat"/>
</dbReference>